<dbReference type="Proteomes" id="UP000248482">
    <property type="component" value="Unplaced"/>
</dbReference>
<dbReference type="PANTHER" id="PTHR12004">
    <property type="entry name" value="RELAXIN"/>
    <property type="match status" value="1"/>
</dbReference>
<evidence type="ECO:0000313" key="13">
    <source>
        <dbReference type="Proteomes" id="UP000248482"/>
    </source>
</evidence>
<dbReference type="InterPro" id="IPR022421">
    <property type="entry name" value="Relaxin"/>
</dbReference>
<dbReference type="OrthoDB" id="10256697at2759"/>
<evidence type="ECO:0000256" key="7">
    <source>
        <dbReference type="ARBA" id="ARBA00023157"/>
    </source>
</evidence>
<evidence type="ECO:0000256" key="3">
    <source>
        <dbReference type="ARBA" id="ARBA00011207"/>
    </source>
</evidence>
<dbReference type="KEGG" id="elk:111153610"/>
<dbReference type="InterPro" id="IPR016179">
    <property type="entry name" value="Insulin-like"/>
</dbReference>
<evidence type="ECO:0000313" key="15">
    <source>
        <dbReference type="RefSeq" id="XP_022368445.1"/>
    </source>
</evidence>
<dbReference type="SUPFAM" id="SSF56994">
    <property type="entry name" value="Insulin-like"/>
    <property type="match status" value="1"/>
</dbReference>
<dbReference type="GO" id="GO:0005576">
    <property type="term" value="C:extracellular region"/>
    <property type="evidence" value="ECO:0007669"/>
    <property type="project" value="UniProtKB-SubCell"/>
</dbReference>
<dbReference type="InterPro" id="IPR022353">
    <property type="entry name" value="Insulin_CS"/>
</dbReference>
<dbReference type="Pfam" id="PF10166">
    <property type="entry name" value="DUF2368"/>
    <property type="match status" value="1"/>
</dbReference>
<evidence type="ECO:0000313" key="14">
    <source>
        <dbReference type="RefSeq" id="XP_022368444.1"/>
    </source>
</evidence>
<accession>A0A2Y9K554</accession>
<dbReference type="GO" id="GO:0005886">
    <property type="term" value="C:plasma membrane"/>
    <property type="evidence" value="ECO:0007669"/>
    <property type="project" value="InterPro"/>
</dbReference>
<dbReference type="InterPro" id="IPR036438">
    <property type="entry name" value="Insulin-like_sf"/>
</dbReference>
<keyword evidence="5" id="KW-0165">Cleavage on pair of basic residues</keyword>
<feature type="transmembrane region" description="Helical" evidence="11">
    <location>
        <begin position="53"/>
        <end position="73"/>
    </location>
</feature>
<organism evidence="13 16">
    <name type="scientific">Enhydra lutris kenyoni</name>
    <name type="common">northern sea otter</name>
    <dbReference type="NCBI Taxonomy" id="391180"/>
    <lineage>
        <taxon>Eukaryota</taxon>
        <taxon>Metazoa</taxon>
        <taxon>Chordata</taxon>
        <taxon>Craniata</taxon>
        <taxon>Vertebrata</taxon>
        <taxon>Euteleostomi</taxon>
        <taxon>Mammalia</taxon>
        <taxon>Eutheria</taxon>
        <taxon>Laurasiatheria</taxon>
        <taxon>Carnivora</taxon>
        <taxon>Caniformia</taxon>
        <taxon>Musteloidea</taxon>
        <taxon>Mustelidae</taxon>
        <taxon>Lutrinae</taxon>
        <taxon>Enhydra</taxon>
    </lineage>
</organism>
<evidence type="ECO:0000256" key="5">
    <source>
        <dbReference type="ARBA" id="ARBA00022685"/>
    </source>
</evidence>
<evidence type="ECO:0000256" key="6">
    <source>
        <dbReference type="ARBA" id="ARBA00022702"/>
    </source>
</evidence>
<evidence type="ECO:0000313" key="16">
    <source>
        <dbReference type="RefSeq" id="XP_022368446.1"/>
    </source>
</evidence>
<comment type="subcellular location">
    <subcellularLocation>
        <location evidence="1 9">Secreted</location>
    </subcellularLocation>
</comment>
<dbReference type="PRINTS" id="PR02004">
    <property type="entry name" value="RELAXIN"/>
</dbReference>
<feature type="transmembrane region" description="Helical" evidence="11">
    <location>
        <begin position="79"/>
        <end position="97"/>
    </location>
</feature>
<feature type="domain" description="Insulin-like" evidence="12">
    <location>
        <begin position="155"/>
        <end position="305"/>
    </location>
</feature>
<evidence type="ECO:0000256" key="4">
    <source>
        <dbReference type="ARBA" id="ARBA00022525"/>
    </source>
</evidence>
<keyword evidence="11" id="KW-1133">Transmembrane helix</keyword>
<evidence type="ECO:0000256" key="10">
    <source>
        <dbReference type="SAM" id="MobiDB-lite"/>
    </source>
</evidence>
<dbReference type="Pfam" id="PF00049">
    <property type="entry name" value="Insulin"/>
    <property type="match status" value="1"/>
</dbReference>
<dbReference type="STRING" id="391180.A0A2Y9K554"/>
<evidence type="ECO:0000259" key="12">
    <source>
        <dbReference type="SMART" id="SM00078"/>
    </source>
</evidence>
<keyword evidence="7" id="KW-1015">Disulfide bond</keyword>
<sequence>MGFIFSKSMSENMKNQQEFMLMNARLQLERQLMMQNEMRERQMALQIAWSREFLKYFGTFFGIAAISLTAGAIRRKKPAFFFPIIPLSFVFTYQYDLGYGTLLQRMKVLQETTPRTEAIWANMPHLHLSHLLKVWLLLLSQLPRGIPAQNDDKIIKACSRELVRLRIRICGSVSWGERAHQQVREPRQASEPLAEVLPSSIIHTKTLNTTVEHIPNLSQELKAALSDRQPSIRELRLDMESSNLNLEELKKAVLSGQNEAEDKRLSELENSGLDKHSRKKRQSYVHLSDKCCNLGCTRKELAALC</sequence>
<dbReference type="InterPro" id="IPR051042">
    <property type="entry name" value="Repro_Hormone_Insulin-like"/>
</dbReference>
<dbReference type="GO" id="GO:0005179">
    <property type="term" value="F:hormone activity"/>
    <property type="evidence" value="ECO:0007669"/>
    <property type="project" value="UniProtKB-KW"/>
</dbReference>
<keyword evidence="6" id="KW-0372">Hormone</keyword>
<dbReference type="RefSeq" id="XP_022368445.1">
    <property type="nucleotide sequence ID" value="XM_022512737.1"/>
</dbReference>
<reference evidence="14 15" key="1">
    <citation type="submission" date="2025-04" db="UniProtKB">
        <authorList>
            <consortium name="RefSeq"/>
        </authorList>
    </citation>
    <scope>IDENTIFICATION</scope>
    <source>
        <tissue evidence="14 15">Blood</tissue>
    </source>
</reference>
<evidence type="ECO:0000256" key="2">
    <source>
        <dbReference type="ARBA" id="ARBA00009034"/>
    </source>
</evidence>
<evidence type="ECO:0000256" key="9">
    <source>
        <dbReference type="RuleBase" id="RU000406"/>
    </source>
</evidence>
<protein>
    <submittedName>
        <fullName evidence="14 15">Prorelaxin isoform X1</fullName>
    </submittedName>
</protein>
<dbReference type="RefSeq" id="XP_022368446.1">
    <property type="nucleotide sequence ID" value="XM_022512738.1"/>
</dbReference>
<comment type="similarity">
    <text evidence="2 9">Belongs to the insulin family.</text>
</comment>
<gene>
    <name evidence="14 15 16" type="primary">LOC111153610</name>
</gene>
<dbReference type="InterPro" id="IPR019319">
    <property type="entry name" value="Plg-R(KT)"/>
</dbReference>
<dbReference type="GeneID" id="111153610"/>
<evidence type="ECO:0000256" key="11">
    <source>
        <dbReference type="SAM" id="Phobius"/>
    </source>
</evidence>
<dbReference type="PANTHER" id="PTHR12004:SF13">
    <property type="entry name" value="PRORELAXIN H2"/>
    <property type="match status" value="1"/>
</dbReference>
<evidence type="ECO:0000256" key="8">
    <source>
        <dbReference type="ARBA" id="ARBA00037079"/>
    </source>
</evidence>
<keyword evidence="4 9" id="KW-0964">Secreted</keyword>
<dbReference type="SMART" id="SM00078">
    <property type="entry name" value="IlGF"/>
    <property type="match status" value="1"/>
</dbReference>
<dbReference type="CDD" id="cd04365">
    <property type="entry name" value="IlGF_relaxin_like"/>
    <property type="match status" value="1"/>
</dbReference>
<proteinExistence type="inferred from homology"/>
<comment type="function">
    <text evidence="8">Relaxin is an ovarian hormone that acts with estrogen to produce dilatation of the birth canal in many mammals.</text>
</comment>
<dbReference type="AlphaFoldDB" id="A0A2Y9K554"/>
<dbReference type="PROSITE" id="PS00262">
    <property type="entry name" value="INSULIN"/>
    <property type="match status" value="1"/>
</dbReference>
<evidence type="ECO:0000256" key="1">
    <source>
        <dbReference type="ARBA" id="ARBA00004613"/>
    </source>
</evidence>
<comment type="subunit">
    <text evidence="3">Heterodimer of a B chain and an A chain linked by two disulfide bonds.</text>
</comment>
<feature type="region of interest" description="Disordered" evidence="10">
    <location>
        <begin position="260"/>
        <end position="280"/>
    </location>
</feature>
<dbReference type="RefSeq" id="XP_022368444.1">
    <property type="nucleotide sequence ID" value="XM_022512736.1"/>
</dbReference>
<keyword evidence="11" id="KW-0472">Membrane</keyword>
<keyword evidence="11" id="KW-0812">Transmembrane</keyword>
<feature type="compositionally biased region" description="Basic and acidic residues" evidence="10">
    <location>
        <begin position="260"/>
        <end position="275"/>
    </location>
</feature>
<keyword evidence="13" id="KW-1185">Reference proteome</keyword>
<name>A0A2Y9K554_ENHLU</name>
<dbReference type="GO" id="GO:0010756">
    <property type="term" value="P:positive regulation of plasminogen activation"/>
    <property type="evidence" value="ECO:0007669"/>
    <property type="project" value="InterPro"/>
</dbReference>